<organism evidence="1 2">
    <name type="scientific">Trifolium medium</name>
    <dbReference type="NCBI Taxonomy" id="97028"/>
    <lineage>
        <taxon>Eukaryota</taxon>
        <taxon>Viridiplantae</taxon>
        <taxon>Streptophyta</taxon>
        <taxon>Embryophyta</taxon>
        <taxon>Tracheophyta</taxon>
        <taxon>Spermatophyta</taxon>
        <taxon>Magnoliopsida</taxon>
        <taxon>eudicotyledons</taxon>
        <taxon>Gunneridae</taxon>
        <taxon>Pentapetalae</taxon>
        <taxon>rosids</taxon>
        <taxon>fabids</taxon>
        <taxon>Fabales</taxon>
        <taxon>Fabaceae</taxon>
        <taxon>Papilionoideae</taxon>
        <taxon>50 kb inversion clade</taxon>
        <taxon>NPAAA clade</taxon>
        <taxon>Hologalegina</taxon>
        <taxon>IRL clade</taxon>
        <taxon>Trifolieae</taxon>
        <taxon>Trifolium</taxon>
    </lineage>
</organism>
<dbReference type="Proteomes" id="UP000265520">
    <property type="component" value="Unassembled WGS sequence"/>
</dbReference>
<proteinExistence type="predicted"/>
<keyword evidence="1" id="KW-0695">RNA-directed DNA polymerase</keyword>
<dbReference type="AlphaFoldDB" id="A0A392M9M0"/>
<keyword evidence="2" id="KW-1185">Reference proteome</keyword>
<keyword evidence="1" id="KW-0808">Transferase</keyword>
<evidence type="ECO:0000313" key="1">
    <source>
        <dbReference type="EMBL" id="MCH84136.1"/>
    </source>
</evidence>
<reference evidence="1 2" key="1">
    <citation type="journal article" date="2018" name="Front. Plant Sci.">
        <title>Red Clover (Trifolium pratense) and Zigzag Clover (T. medium) - A Picture of Genomic Similarities and Differences.</title>
        <authorList>
            <person name="Dluhosova J."/>
            <person name="Istvanek J."/>
            <person name="Nedelnik J."/>
            <person name="Repkova J."/>
        </authorList>
    </citation>
    <scope>NUCLEOTIDE SEQUENCE [LARGE SCALE GENOMIC DNA]</scope>
    <source>
        <strain evidence="2">cv. 10/8</strain>
        <tissue evidence="1">Leaf</tissue>
    </source>
</reference>
<evidence type="ECO:0000313" key="2">
    <source>
        <dbReference type="Proteomes" id="UP000265520"/>
    </source>
</evidence>
<accession>A0A392M9M0</accession>
<protein>
    <submittedName>
        <fullName evidence="1">RNA-directed DNA polymerase (Reverse transcriptase)</fullName>
    </submittedName>
</protein>
<name>A0A392M9M0_9FABA</name>
<comment type="caution">
    <text evidence="1">The sequence shown here is derived from an EMBL/GenBank/DDBJ whole genome shotgun (WGS) entry which is preliminary data.</text>
</comment>
<keyword evidence="1" id="KW-0548">Nucleotidyltransferase</keyword>
<gene>
    <name evidence="1" type="ORF">A2U01_0004967</name>
</gene>
<dbReference type="EMBL" id="LXQA010006316">
    <property type="protein sequence ID" value="MCH84136.1"/>
    <property type="molecule type" value="Genomic_DNA"/>
</dbReference>
<sequence>MIDAQSLITISVCDVLNTDGEWNLSFLHDNLPANIVNELLSISAPSNVDGYDTMGWGGTSTHSLPFKVLTRCQWRSQDFCGAWAKLRA</sequence>
<dbReference type="GO" id="GO:0003964">
    <property type="term" value="F:RNA-directed DNA polymerase activity"/>
    <property type="evidence" value="ECO:0007669"/>
    <property type="project" value="UniProtKB-KW"/>
</dbReference>